<keyword evidence="3" id="KW-1185">Reference proteome</keyword>
<evidence type="ECO:0008006" key="4">
    <source>
        <dbReference type="Google" id="ProtNLM"/>
    </source>
</evidence>
<evidence type="ECO:0000313" key="3">
    <source>
        <dbReference type="Proteomes" id="UP001206483"/>
    </source>
</evidence>
<protein>
    <recommendedName>
        <fullName evidence="4">DUF3040 family protein</fullName>
    </recommendedName>
</protein>
<proteinExistence type="predicted"/>
<evidence type="ECO:0000256" key="1">
    <source>
        <dbReference type="SAM" id="Phobius"/>
    </source>
</evidence>
<evidence type="ECO:0000313" key="2">
    <source>
        <dbReference type="EMBL" id="MCP2311278.1"/>
    </source>
</evidence>
<dbReference type="Proteomes" id="UP001206483">
    <property type="component" value="Unassembled WGS sequence"/>
</dbReference>
<feature type="transmembrane region" description="Helical" evidence="1">
    <location>
        <begin position="78"/>
        <end position="97"/>
    </location>
</feature>
<gene>
    <name evidence="2" type="ORF">FHR36_004441</name>
</gene>
<keyword evidence="1" id="KW-1133">Transmembrane helix</keyword>
<accession>A0ABT1J2B3</accession>
<feature type="transmembrane region" description="Helical" evidence="1">
    <location>
        <begin position="52"/>
        <end position="72"/>
    </location>
</feature>
<keyword evidence="1" id="KW-0812">Transmembrane</keyword>
<comment type="caution">
    <text evidence="2">The sequence shown here is derived from an EMBL/GenBank/DDBJ whole genome shotgun (WGS) entry which is preliminary data.</text>
</comment>
<keyword evidence="1" id="KW-0472">Membrane</keyword>
<name>A0ABT1J2B3_9ACTN</name>
<dbReference type="EMBL" id="JAMZDX010000004">
    <property type="protein sequence ID" value="MCP2311278.1"/>
    <property type="molecule type" value="Genomic_DNA"/>
</dbReference>
<organism evidence="2 3">
    <name type="scientific">Kitasatospora paracochleata</name>
    <dbReference type="NCBI Taxonomy" id="58354"/>
    <lineage>
        <taxon>Bacteria</taxon>
        <taxon>Bacillati</taxon>
        <taxon>Actinomycetota</taxon>
        <taxon>Actinomycetes</taxon>
        <taxon>Kitasatosporales</taxon>
        <taxon>Streptomycetaceae</taxon>
        <taxon>Kitasatospora</taxon>
    </lineage>
</organism>
<sequence length="103" mass="11256">MDGPALSHRELLILGQIEAALRTDRLLERRLRTMRFSRSGRLRRALRRRPQLLVGVLAVLLVLSSALLATGVVLGLPLLIAAVASAWAAGFAGLLLFTRRHAP</sequence>
<reference evidence="2 3" key="1">
    <citation type="submission" date="2022-06" db="EMBL/GenBank/DDBJ databases">
        <title>Sequencing the genomes of 1000 actinobacteria strains.</title>
        <authorList>
            <person name="Klenk H.-P."/>
        </authorList>
    </citation>
    <scope>NUCLEOTIDE SEQUENCE [LARGE SCALE GENOMIC DNA]</scope>
    <source>
        <strain evidence="2 3">DSM 41656</strain>
    </source>
</reference>
<dbReference type="RefSeq" id="WP_253799906.1">
    <property type="nucleotide sequence ID" value="NZ_BAAAUB010000054.1"/>
</dbReference>